<dbReference type="Pfam" id="PF08545">
    <property type="entry name" value="ACP_syn_III"/>
    <property type="match status" value="1"/>
</dbReference>
<dbReference type="PANTHER" id="PTHR34069">
    <property type="entry name" value="3-OXOACYL-[ACYL-CARRIER-PROTEIN] SYNTHASE 3"/>
    <property type="match status" value="1"/>
</dbReference>
<feature type="non-terminal residue" evidence="2">
    <location>
        <position position="263"/>
    </location>
</feature>
<dbReference type="EMBL" id="UINC01044173">
    <property type="protein sequence ID" value="SVB49253.1"/>
    <property type="molecule type" value="Genomic_DNA"/>
</dbReference>
<gene>
    <name evidence="2" type="ORF">METZ01_LOCUS202107</name>
</gene>
<protein>
    <recommendedName>
        <fullName evidence="1">Beta-ketoacyl-[acyl-carrier-protein] synthase III N-terminal domain-containing protein</fullName>
    </recommendedName>
</protein>
<dbReference type="AlphaFoldDB" id="A0A382EH35"/>
<dbReference type="Gene3D" id="3.40.47.10">
    <property type="match status" value="1"/>
</dbReference>
<sequence length="263" mass="28916">MNRAKIQGIGYSVPDRIVTNSELEKYMDTSDEWIQSRSGIKERRWVSSGMGTSDLAIDASKKAIQMADIDPQTIDLIIVGSLTSDYFFPGVSAQVQDALGISPIGAFDVKAACSAFIYSLSIGDQFIQTGKFQTVLVIGAEVQSTALDMSTKGRDMAVLFADGAGAVILKKHDGDSGILSTHLHCQGKFLKELWCEGPASRENPRLSVDMLKEGRHFPYMNGREVFKNAVRRFPEVIQEALDENDLSIDDISLIIPHQANERI</sequence>
<reference evidence="2" key="1">
    <citation type="submission" date="2018-05" db="EMBL/GenBank/DDBJ databases">
        <authorList>
            <person name="Lanie J.A."/>
            <person name="Ng W.-L."/>
            <person name="Kazmierczak K.M."/>
            <person name="Andrzejewski T.M."/>
            <person name="Davidsen T.M."/>
            <person name="Wayne K.J."/>
            <person name="Tettelin H."/>
            <person name="Glass J.I."/>
            <person name="Rusch D."/>
            <person name="Podicherti R."/>
            <person name="Tsui H.-C.T."/>
            <person name="Winkler M.E."/>
        </authorList>
    </citation>
    <scope>NUCLEOTIDE SEQUENCE</scope>
</reference>
<dbReference type="SUPFAM" id="SSF53901">
    <property type="entry name" value="Thiolase-like"/>
    <property type="match status" value="2"/>
</dbReference>
<dbReference type="PANTHER" id="PTHR34069:SF2">
    <property type="entry name" value="BETA-KETOACYL-[ACYL-CARRIER-PROTEIN] SYNTHASE III"/>
    <property type="match status" value="1"/>
</dbReference>
<dbReference type="GO" id="GO:0044550">
    <property type="term" value="P:secondary metabolite biosynthetic process"/>
    <property type="evidence" value="ECO:0007669"/>
    <property type="project" value="TreeGrafter"/>
</dbReference>
<evidence type="ECO:0000313" key="2">
    <source>
        <dbReference type="EMBL" id="SVB49253.1"/>
    </source>
</evidence>
<dbReference type="InterPro" id="IPR013751">
    <property type="entry name" value="ACP_syn_III_N"/>
</dbReference>
<name>A0A382EH35_9ZZZZ</name>
<feature type="domain" description="Beta-ketoacyl-[acyl-carrier-protein] synthase III N-terminal" evidence="1">
    <location>
        <begin position="107"/>
        <end position="187"/>
    </location>
</feature>
<organism evidence="2">
    <name type="scientific">marine metagenome</name>
    <dbReference type="NCBI Taxonomy" id="408172"/>
    <lineage>
        <taxon>unclassified sequences</taxon>
        <taxon>metagenomes</taxon>
        <taxon>ecological metagenomes</taxon>
    </lineage>
</organism>
<dbReference type="CDD" id="cd00830">
    <property type="entry name" value="KAS_III"/>
    <property type="match status" value="1"/>
</dbReference>
<dbReference type="GO" id="GO:0004315">
    <property type="term" value="F:3-oxoacyl-[acyl-carrier-protein] synthase activity"/>
    <property type="evidence" value="ECO:0007669"/>
    <property type="project" value="InterPro"/>
</dbReference>
<dbReference type="NCBIfam" id="NF006829">
    <property type="entry name" value="PRK09352.1"/>
    <property type="match status" value="1"/>
</dbReference>
<dbReference type="InterPro" id="IPR016039">
    <property type="entry name" value="Thiolase-like"/>
</dbReference>
<proteinExistence type="predicted"/>
<accession>A0A382EH35</accession>
<evidence type="ECO:0000259" key="1">
    <source>
        <dbReference type="Pfam" id="PF08545"/>
    </source>
</evidence>
<dbReference type="GO" id="GO:0006633">
    <property type="term" value="P:fatty acid biosynthetic process"/>
    <property type="evidence" value="ECO:0007669"/>
    <property type="project" value="InterPro"/>
</dbReference>